<feature type="compositionally biased region" description="Basic residues" evidence="1">
    <location>
        <begin position="645"/>
        <end position="662"/>
    </location>
</feature>
<evidence type="ECO:0000313" key="3">
    <source>
        <dbReference type="EMBL" id="MBR0668267.1"/>
    </source>
</evidence>
<protein>
    <submittedName>
        <fullName evidence="3">Cell wall hydrolase</fullName>
    </submittedName>
</protein>
<dbReference type="InterPro" id="IPR011105">
    <property type="entry name" value="Cell_wall_hydrolase_SleB"/>
</dbReference>
<accession>A0ABS5F6T7</accession>
<dbReference type="Pfam" id="PF07486">
    <property type="entry name" value="Hydrolase_2"/>
    <property type="match status" value="1"/>
</dbReference>
<dbReference type="InterPro" id="IPR042047">
    <property type="entry name" value="SleB_dom1"/>
</dbReference>
<feature type="domain" description="Cell wall hydrolase SleB" evidence="2">
    <location>
        <begin position="160"/>
        <end position="271"/>
    </location>
</feature>
<gene>
    <name evidence="3" type="ORF">GXW71_28200</name>
</gene>
<comment type="caution">
    <text evidence="3">The sequence shown here is derived from an EMBL/GenBank/DDBJ whole genome shotgun (WGS) entry which is preliminary data.</text>
</comment>
<evidence type="ECO:0000313" key="4">
    <source>
        <dbReference type="Proteomes" id="UP001196870"/>
    </source>
</evidence>
<evidence type="ECO:0000259" key="2">
    <source>
        <dbReference type="Pfam" id="PF07486"/>
    </source>
</evidence>
<dbReference type="EMBL" id="JAAGBB010000052">
    <property type="protein sequence ID" value="MBR0668267.1"/>
    <property type="molecule type" value="Genomic_DNA"/>
</dbReference>
<dbReference type="Gene3D" id="1.10.10.2520">
    <property type="entry name" value="Cell wall hydrolase SleB, domain 1"/>
    <property type="match status" value="1"/>
</dbReference>
<feature type="region of interest" description="Disordered" evidence="1">
    <location>
        <begin position="570"/>
        <end position="662"/>
    </location>
</feature>
<dbReference type="Proteomes" id="UP001196870">
    <property type="component" value="Unassembled WGS sequence"/>
</dbReference>
<evidence type="ECO:0000256" key="1">
    <source>
        <dbReference type="SAM" id="MobiDB-lite"/>
    </source>
</evidence>
<sequence length="662" mass="70456">MSGQYIPNIQIPQAVPIDVMGAMQRGQQYRGNALAMLAQQNQLQQQTQQQNALAMYAGGLGADDPTKRRNSLQALMGAAPNMATQLMPMLSDERDRAEMAAIMAGAGGGAQPAATPQAAPAAVGAPRGPVALPPTYQPPQGVDRNVDLMARTILGEAANQGLTGMTAVGHVIQNRARAAGMSPEQVVLAGGQFEPWGNPATQQRLLTIDPNSPQYRQARTIAEQVLAGQVEDPTRGGTHFFAPRAQAALGRQPPTWAEGQEAQVIGDHNFYRLPYGGATGAGSAGGSGGAGGGTSPQQAQVAIDRLAQNGTPGAIQQAARIATTAGQDQTSVAGLPGSVVQAITRAALSGNPRAIRQLQLLQPMMNRETQIERVRLPDGSEMLVPRQQAAGMVSAAPPRDTQFVDLGDDGPEGAGRYAVENGRLRRQAAIPRDDQTFARSNTLRDEYVKLTEGYRTVEQAYRQVETAARSGSGQGDMAMLYAFVRMLDPTSVVRESEFAMAAQTGSFGERVQGAVQRVLSGERLPSDVRQNFLGEARNILRTRQEEADTLADNYRELARRNSLRPEDVVMPFGTQRAPGRQTGQPTAQPAPGGAQTAPAAGGGAVVVPGPGRRRNGFSARWRASGAAAPAGREAAEWWPHTRPREQRRRGRAPCSRHHLHWP</sequence>
<keyword evidence="4" id="KW-1185">Reference proteome</keyword>
<keyword evidence="3" id="KW-0378">Hydrolase</keyword>
<feature type="compositionally biased region" description="Low complexity" evidence="1">
    <location>
        <begin position="618"/>
        <end position="638"/>
    </location>
</feature>
<organism evidence="3 4">
    <name type="scientific">Plastoroseomonas hellenica</name>
    <dbReference type="NCBI Taxonomy" id="2687306"/>
    <lineage>
        <taxon>Bacteria</taxon>
        <taxon>Pseudomonadati</taxon>
        <taxon>Pseudomonadota</taxon>
        <taxon>Alphaproteobacteria</taxon>
        <taxon>Acetobacterales</taxon>
        <taxon>Acetobacteraceae</taxon>
        <taxon>Plastoroseomonas</taxon>
    </lineage>
</organism>
<dbReference type="RefSeq" id="WP_211856045.1">
    <property type="nucleotide sequence ID" value="NZ_JAAGBB010000052.1"/>
</dbReference>
<feature type="compositionally biased region" description="Low complexity" evidence="1">
    <location>
        <begin position="582"/>
        <end position="610"/>
    </location>
</feature>
<dbReference type="GO" id="GO:0016787">
    <property type="term" value="F:hydrolase activity"/>
    <property type="evidence" value="ECO:0007669"/>
    <property type="project" value="UniProtKB-KW"/>
</dbReference>
<name>A0ABS5F6T7_9PROT</name>
<reference evidence="4" key="1">
    <citation type="journal article" date="2021" name="Syst. Appl. Microbiol.">
        <title>Roseomonas hellenica sp. nov., isolated from roots of wild-growing Alkanna tinctoria.</title>
        <authorList>
            <person name="Rat A."/>
            <person name="Naranjo H.D."/>
            <person name="Lebbe L."/>
            <person name="Cnockaert M."/>
            <person name="Krigas N."/>
            <person name="Grigoriadou K."/>
            <person name="Maloupa E."/>
            <person name="Willems A."/>
        </authorList>
    </citation>
    <scope>NUCLEOTIDE SEQUENCE [LARGE SCALE GENOMIC DNA]</scope>
    <source>
        <strain evidence="4">LMG 31523</strain>
    </source>
</reference>
<proteinExistence type="predicted"/>